<comment type="caution">
    <text evidence="2">The sequence shown here is derived from an EMBL/GenBank/DDBJ whole genome shotgun (WGS) entry which is preliminary data.</text>
</comment>
<dbReference type="RefSeq" id="WP_310839272.1">
    <property type="nucleotide sequence ID" value="NZ_JAVLSJ010000001.1"/>
</dbReference>
<evidence type="ECO:0000313" key="3">
    <source>
        <dbReference type="Proteomes" id="UP001246576"/>
    </source>
</evidence>
<sequence>MLDGCSKTLDGTTANVPQNWNEQLEALLSRINGLPEGTVRAGLVGDMVSYVLTGAPQAVLQEVGQNSNVAEQLNVVGYSDEREHAVVLRFYDAFDTLPVEVALRWARLLEACVVWNNSRLFLKLPGEAHWPEVLLMHTTGHGLNVWSPRRPHSAALSAPTIEKLLIEAGIAPAALLVASFSEASLVGYYAYQRHLLITDLKDYGMWLDREVESIRHLLDGSVAHRLHCLSMLERAEVSTLRSLLPELMAMVASSSKQVRSAADVVIRRVGLPACAALLDFACRGKPEQRLHALRLMYTIACEQEDAPSQQLARDTAAADKAASVNALLAEWDDEQQSAAKASTQTFDYAMPVIKWPVALTPVLSDQLDALWQTITDSMVTANKQSIQHHQRMQTAGHNFPLRQITLYTEDDQRALRAYLASESPMPPEHDDRRMINHHHVGPALRTLVASEEMTPAALLKMLLFFDLATDSDGKLSSVASGAFNEMYRTSGRPTLLELSGMLEEAGQSATSVLYTYCSAWGDPIGREWDHGAVWPFVARHLETVVQLLAGRDEPFGYWFNRDGLFRAIATLPFPPPPLVNVLFSLALGTAKTQRQAAQVALATLPDKEARIVSALADGKADTRAVAAQWLGRLGFTGAVAALELALKKEKNDLAKGAMLDALEVLGQPVDKYLDRTALLGDATKALGKGLPKELAWFPWAALPTVRWANNGEAVDGDLLRWMMVQAVKQKQSEPNTLLRKLCAMFEQRDRERLGQFILEAWLDEDVRPIAPEDAMALAQGQAHSMHHYLSNYSKGPNAPQQVPTLEELVAKYLPACLRQPAGSASASRGLLAISAVCAREGAAVPVSRYLKAWYGSRASQGKALIGMLAWIDHPSATQLMLSIGSRFRTKSFQDEATSQASALAERKGWTLSELADRTIPTAGFDENGEMELNYGPRSFAAHLHADFRIELCNQDGKKIAALPEPRQDDDAELAKDARKALSAAKKEIKSIVSLQSERLYEALCTEREWSFEDWSLYLNRHPVVRHLAQRLVWVEVGKEGALRTFRPLDDGTLTDVDDEELQFRANARIRIAHDCLLTPDQIARWQQHLSDYEIVPLFQQMGKGIYIPPAEVSNNQCITDFEGHLIESFALRGRSLKLGYLRGATEDGGWFYSYEKRFPTLGLQAVITFTGNPLPEENRTVALLNLSFSSTASRSGWQRAGLPLHTVPKILLSECYNDLRVIASEGSGFDPEWKKKSEY</sequence>
<evidence type="ECO:0000313" key="2">
    <source>
        <dbReference type="EMBL" id="MDR9846595.1"/>
    </source>
</evidence>
<dbReference type="Gene3D" id="1.25.10.10">
    <property type="entry name" value="Leucine-rich Repeat Variant"/>
    <property type="match status" value="1"/>
</dbReference>
<protein>
    <submittedName>
        <fullName evidence="2">DUF4132 domain-containing protein</fullName>
    </submittedName>
</protein>
<dbReference type="InterPro" id="IPR025406">
    <property type="entry name" value="DUF4132"/>
</dbReference>
<dbReference type="Pfam" id="PF13569">
    <property type="entry name" value="DUF4132"/>
    <property type="match status" value="1"/>
</dbReference>
<feature type="domain" description="DUF4132" evidence="1">
    <location>
        <begin position="956"/>
        <end position="1140"/>
    </location>
</feature>
<evidence type="ECO:0000259" key="1">
    <source>
        <dbReference type="Pfam" id="PF13569"/>
    </source>
</evidence>
<dbReference type="Proteomes" id="UP001246576">
    <property type="component" value="Unassembled WGS sequence"/>
</dbReference>
<accession>A0ABU2EEM6</accession>
<name>A0ABU2EEM6_9BURK</name>
<dbReference type="EMBL" id="JAVLSJ010000001">
    <property type="protein sequence ID" value="MDR9846595.1"/>
    <property type="molecule type" value="Genomic_DNA"/>
</dbReference>
<dbReference type="InterPro" id="IPR011989">
    <property type="entry name" value="ARM-like"/>
</dbReference>
<dbReference type="InterPro" id="IPR016024">
    <property type="entry name" value="ARM-type_fold"/>
</dbReference>
<proteinExistence type="predicted"/>
<dbReference type="SUPFAM" id="SSF48371">
    <property type="entry name" value="ARM repeat"/>
    <property type="match status" value="1"/>
</dbReference>
<reference evidence="2" key="1">
    <citation type="submission" date="2023-09" db="EMBL/GenBank/DDBJ databases">
        <title>Description of first Herbaspirillum huttiense subsp. nephrolepsisexaltata and Herbaspirillum huttiense subsp. lycopersicon.</title>
        <authorList>
            <person name="Poudel M."/>
            <person name="Sharma A."/>
            <person name="Goss E."/>
            <person name="Tapia J.H."/>
            <person name="Harmon C.M."/>
            <person name="Jones J.B."/>
        </authorList>
    </citation>
    <scope>NUCLEOTIDE SEQUENCE</scope>
    <source>
        <strain evidence="2">SE1</strain>
    </source>
</reference>
<keyword evidence="3" id="KW-1185">Reference proteome</keyword>
<gene>
    <name evidence="2" type="ORF">RI048_00045</name>
</gene>
<organism evidence="2 3">
    <name type="scientific">Herbaspirillum huttiense subsp. lycopersici</name>
    <dbReference type="NCBI Taxonomy" id="3074428"/>
    <lineage>
        <taxon>Bacteria</taxon>
        <taxon>Pseudomonadati</taxon>
        <taxon>Pseudomonadota</taxon>
        <taxon>Betaproteobacteria</taxon>
        <taxon>Burkholderiales</taxon>
        <taxon>Oxalobacteraceae</taxon>
        <taxon>Herbaspirillum</taxon>
    </lineage>
</organism>